<feature type="transmembrane region" description="Helical" evidence="9">
    <location>
        <begin position="133"/>
        <end position="164"/>
    </location>
</feature>
<comment type="subcellular location">
    <subcellularLocation>
        <location evidence="1">Cell membrane</location>
        <topology evidence="1">Multi-pass membrane protein</topology>
    </subcellularLocation>
</comment>
<proteinExistence type="inferred from homology"/>
<dbReference type="CDD" id="cd06550">
    <property type="entry name" value="TM_ABC_iron-siderophores_like"/>
    <property type="match status" value="1"/>
</dbReference>
<dbReference type="GO" id="GO:0005886">
    <property type="term" value="C:plasma membrane"/>
    <property type="evidence" value="ECO:0007669"/>
    <property type="project" value="UniProtKB-SubCell"/>
</dbReference>
<keyword evidence="7 9" id="KW-0472">Membrane</keyword>
<dbReference type="EMBL" id="FOGZ01000041">
    <property type="protein sequence ID" value="SES04703.1"/>
    <property type="molecule type" value="Genomic_DNA"/>
</dbReference>
<dbReference type="Proteomes" id="UP000198815">
    <property type="component" value="Unassembled WGS sequence"/>
</dbReference>
<feature type="transmembrane region" description="Helical" evidence="9">
    <location>
        <begin position="37"/>
        <end position="56"/>
    </location>
</feature>
<organism evidence="10 11">
    <name type="scientific">Propionibacterium cyclohexanicum</name>
    <dbReference type="NCBI Taxonomy" id="64702"/>
    <lineage>
        <taxon>Bacteria</taxon>
        <taxon>Bacillati</taxon>
        <taxon>Actinomycetota</taxon>
        <taxon>Actinomycetes</taxon>
        <taxon>Propionibacteriales</taxon>
        <taxon>Propionibacteriaceae</taxon>
        <taxon>Propionibacterium</taxon>
    </lineage>
</organism>
<dbReference type="Gene3D" id="1.10.3470.10">
    <property type="entry name" value="ABC transporter involved in vitamin B12 uptake, BtuC"/>
    <property type="match status" value="1"/>
</dbReference>
<keyword evidence="6 9" id="KW-1133">Transmembrane helix</keyword>
<keyword evidence="3" id="KW-0813">Transport</keyword>
<evidence type="ECO:0000256" key="8">
    <source>
        <dbReference type="SAM" id="MobiDB-lite"/>
    </source>
</evidence>
<evidence type="ECO:0000256" key="5">
    <source>
        <dbReference type="ARBA" id="ARBA00022692"/>
    </source>
</evidence>
<evidence type="ECO:0000256" key="4">
    <source>
        <dbReference type="ARBA" id="ARBA00022475"/>
    </source>
</evidence>
<gene>
    <name evidence="10" type="ORF">SAMN05443377_1413</name>
</gene>
<sequence length="362" mass="36724">MSTGTLYAPRPVPGHDRELGAAGRSVRSRRRRRQLRWNLVVAGLALLVAALFLLSLCIGERTYSIAEVVQVIAGQHVPGASFGVGVLRLPRACGAVLAGAAFGVVGTCFQVLLRNTLASPDIIGVTAGANTAAVAGIILFGLSGLALTGLAVAGGLVTAVAIALLAWQGSGATSRLILVGIAAASMFDAATLWIMTRGSQWDIQAASRWLTGSLNGLSWASLAPLIGALLVGLPLVGLMSRQLGNLQLGDDVASGLGVRVSLTRAAIMLIGVVVLAAATATTGPIAFVSLLCGPIALNLVGAGHSSLLPAALVGAAMVLASDFIAAHLLLRSYPVGVVTGILGGLYLIVLLIRMGRRTRGSA</sequence>
<evidence type="ECO:0000313" key="10">
    <source>
        <dbReference type="EMBL" id="SES04703.1"/>
    </source>
</evidence>
<protein>
    <submittedName>
        <fullName evidence="10">Iron complex transport system permease protein</fullName>
    </submittedName>
</protein>
<dbReference type="PANTHER" id="PTHR30472:SF24">
    <property type="entry name" value="FERRIC ENTEROBACTIN TRANSPORT SYSTEM PERMEASE PROTEIN FEPG"/>
    <property type="match status" value="1"/>
</dbReference>
<evidence type="ECO:0000256" key="6">
    <source>
        <dbReference type="ARBA" id="ARBA00022989"/>
    </source>
</evidence>
<dbReference type="InterPro" id="IPR000522">
    <property type="entry name" value="ABC_transptr_permease_BtuC"/>
</dbReference>
<dbReference type="Pfam" id="PF01032">
    <property type="entry name" value="FecCD"/>
    <property type="match status" value="1"/>
</dbReference>
<name>A0A1H9U6G4_9ACTN</name>
<feature type="transmembrane region" description="Helical" evidence="9">
    <location>
        <begin position="335"/>
        <end position="352"/>
    </location>
</feature>
<feature type="transmembrane region" description="Helical" evidence="9">
    <location>
        <begin position="307"/>
        <end position="329"/>
    </location>
</feature>
<comment type="similarity">
    <text evidence="2">Belongs to the binding-protein-dependent transport system permease family. FecCD subfamily.</text>
</comment>
<evidence type="ECO:0000256" key="9">
    <source>
        <dbReference type="SAM" id="Phobius"/>
    </source>
</evidence>
<dbReference type="GO" id="GO:0022857">
    <property type="term" value="F:transmembrane transporter activity"/>
    <property type="evidence" value="ECO:0007669"/>
    <property type="project" value="InterPro"/>
</dbReference>
<dbReference type="STRING" id="64702.SAMN05443377_1413"/>
<evidence type="ECO:0000256" key="2">
    <source>
        <dbReference type="ARBA" id="ARBA00007935"/>
    </source>
</evidence>
<feature type="region of interest" description="Disordered" evidence="8">
    <location>
        <begin position="1"/>
        <end position="25"/>
    </location>
</feature>
<accession>A0A1H9U6G4</accession>
<evidence type="ECO:0000313" key="11">
    <source>
        <dbReference type="Proteomes" id="UP000198815"/>
    </source>
</evidence>
<reference evidence="10 11" key="1">
    <citation type="submission" date="2016-10" db="EMBL/GenBank/DDBJ databases">
        <authorList>
            <person name="de Groot N.N."/>
        </authorList>
    </citation>
    <scope>NUCLEOTIDE SEQUENCE [LARGE SCALE GENOMIC DNA]</scope>
    <source>
        <strain evidence="10 11">DSM 16859</strain>
    </source>
</reference>
<feature type="transmembrane region" description="Helical" evidence="9">
    <location>
        <begin position="176"/>
        <end position="196"/>
    </location>
</feature>
<keyword evidence="4" id="KW-1003">Cell membrane</keyword>
<keyword evidence="5 9" id="KW-0812">Transmembrane</keyword>
<dbReference type="AlphaFoldDB" id="A0A1H9U6G4"/>
<feature type="transmembrane region" description="Helical" evidence="9">
    <location>
        <begin position="94"/>
        <end position="113"/>
    </location>
</feature>
<dbReference type="GO" id="GO:0033214">
    <property type="term" value="P:siderophore-iron import into cell"/>
    <property type="evidence" value="ECO:0007669"/>
    <property type="project" value="TreeGrafter"/>
</dbReference>
<feature type="transmembrane region" description="Helical" evidence="9">
    <location>
        <begin position="216"/>
        <end position="236"/>
    </location>
</feature>
<dbReference type="PANTHER" id="PTHR30472">
    <property type="entry name" value="FERRIC ENTEROBACTIN TRANSPORT SYSTEM PERMEASE PROTEIN"/>
    <property type="match status" value="1"/>
</dbReference>
<evidence type="ECO:0000256" key="1">
    <source>
        <dbReference type="ARBA" id="ARBA00004651"/>
    </source>
</evidence>
<dbReference type="RefSeq" id="WP_091971575.1">
    <property type="nucleotide sequence ID" value="NZ_FOGZ01000041.1"/>
</dbReference>
<evidence type="ECO:0000256" key="7">
    <source>
        <dbReference type="ARBA" id="ARBA00023136"/>
    </source>
</evidence>
<dbReference type="InterPro" id="IPR037294">
    <property type="entry name" value="ABC_BtuC-like"/>
</dbReference>
<dbReference type="SUPFAM" id="SSF81345">
    <property type="entry name" value="ABC transporter involved in vitamin B12 uptake, BtuC"/>
    <property type="match status" value="1"/>
</dbReference>
<evidence type="ECO:0000256" key="3">
    <source>
        <dbReference type="ARBA" id="ARBA00022448"/>
    </source>
</evidence>
<keyword evidence="11" id="KW-1185">Reference proteome</keyword>
<dbReference type="OrthoDB" id="4455417at2"/>